<dbReference type="Proteomes" id="UP000821845">
    <property type="component" value="Chromosome 11"/>
</dbReference>
<comment type="caution">
    <text evidence="1">The sequence shown here is derived from an EMBL/GenBank/DDBJ whole genome shotgun (WGS) entry which is preliminary data.</text>
</comment>
<gene>
    <name evidence="1" type="ORF">HPB50_017101</name>
</gene>
<evidence type="ECO:0000313" key="1">
    <source>
        <dbReference type="EMBL" id="KAH6941362.1"/>
    </source>
</evidence>
<sequence length="174" mass="18675">MSSQEGAFRDAVVPASDDVLAGPLLRVQRDIAEFIADPPPGIFIAPEEQDVRNINAIVMGPPGTPHEGGFFHFLLQCTDRYPLEPPNVRFMTTDGGRVRFNEHISKDGFICLSALYANGSWSPAQSLGSILVSIQALLCETPSPLCRSLAERTDVAPAAHAPIACGHETLALPN</sequence>
<name>A0ACB7T7I7_HYAAI</name>
<keyword evidence="2" id="KW-1185">Reference proteome</keyword>
<organism evidence="1 2">
    <name type="scientific">Hyalomma asiaticum</name>
    <name type="common">Tick</name>
    <dbReference type="NCBI Taxonomy" id="266040"/>
    <lineage>
        <taxon>Eukaryota</taxon>
        <taxon>Metazoa</taxon>
        <taxon>Ecdysozoa</taxon>
        <taxon>Arthropoda</taxon>
        <taxon>Chelicerata</taxon>
        <taxon>Arachnida</taxon>
        <taxon>Acari</taxon>
        <taxon>Parasitiformes</taxon>
        <taxon>Ixodida</taxon>
        <taxon>Ixodoidea</taxon>
        <taxon>Ixodidae</taxon>
        <taxon>Hyalomminae</taxon>
        <taxon>Hyalomma</taxon>
    </lineage>
</organism>
<protein>
    <submittedName>
        <fullName evidence="1">Uncharacterized protein</fullName>
    </submittedName>
</protein>
<reference evidence="1" key="1">
    <citation type="submission" date="2020-05" db="EMBL/GenBank/DDBJ databases">
        <title>Large-scale comparative analyses of tick genomes elucidate their genetic diversity and vector capacities.</title>
        <authorList>
            <person name="Jia N."/>
            <person name="Wang J."/>
            <person name="Shi W."/>
            <person name="Du L."/>
            <person name="Sun Y."/>
            <person name="Zhan W."/>
            <person name="Jiang J."/>
            <person name="Wang Q."/>
            <person name="Zhang B."/>
            <person name="Ji P."/>
            <person name="Sakyi L.B."/>
            <person name="Cui X."/>
            <person name="Yuan T."/>
            <person name="Jiang B."/>
            <person name="Yang W."/>
            <person name="Lam T.T.-Y."/>
            <person name="Chang Q."/>
            <person name="Ding S."/>
            <person name="Wang X."/>
            <person name="Zhu J."/>
            <person name="Ruan X."/>
            <person name="Zhao L."/>
            <person name="Wei J."/>
            <person name="Que T."/>
            <person name="Du C."/>
            <person name="Cheng J."/>
            <person name="Dai P."/>
            <person name="Han X."/>
            <person name="Huang E."/>
            <person name="Gao Y."/>
            <person name="Liu J."/>
            <person name="Shao H."/>
            <person name="Ye R."/>
            <person name="Li L."/>
            <person name="Wei W."/>
            <person name="Wang X."/>
            <person name="Wang C."/>
            <person name="Yang T."/>
            <person name="Huo Q."/>
            <person name="Li W."/>
            <person name="Guo W."/>
            <person name="Chen H."/>
            <person name="Zhou L."/>
            <person name="Ni X."/>
            <person name="Tian J."/>
            <person name="Zhou Y."/>
            <person name="Sheng Y."/>
            <person name="Liu T."/>
            <person name="Pan Y."/>
            <person name="Xia L."/>
            <person name="Li J."/>
            <person name="Zhao F."/>
            <person name="Cao W."/>
        </authorList>
    </citation>
    <scope>NUCLEOTIDE SEQUENCE</scope>
    <source>
        <strain evidence="1">Hyas-2018</strain>
    </source>
</reference>
<accession>A0ACB7T7I7</accession>
<evidence type="ECO:0000313" key="2">
    <source>
        <dbReference type="Proteomes" id="UP000821845"/>
    </source>
</evidence>
<dbReference type="EMBL" id="CM023491">
    <property type="protein sequence ID" value="KAH6941362.1"/>
    <property type="molecule type" value="Genomic_DNA"/>
</dbReference>
<proteinExistence type="predicted"/>